<dbReference type="InterPro" id="IPR001261">
    <property type="entry name" value="ArgE/DapE_CS"/>
</dbReference>
<dbReference type="SUPFAM" id="SSF55031">
    <property type="entry name" value="Bacterial exopeptidase dimerisation domain"/>
    <property type="match status" value="1"/>
</dbReference>
<comment type="cofactor">
    <cofactor evidence="1">
        <name>Zn(2+)</name>
        <dbReference type="ChEBI" id="CHEBI:29105"/>
    </cofactor>
</comment>
<dbReference type="GO" id="GO:0006526">
    <property type="term" value="P:L-arginine biosynthetic process"/>
    <property type="evidence" value="ECO:0007669"/>
    <property type="project" value="TreeGrafter"/>
</dbReference>
<dbReference type="InterPro" id="IPR010174">
    <property type="entry name" value="Succinyl-DAP_deSuclase_DapE"/>
</dbReference>
<evidence type="ECO:0000256" key="1">
    <source>
        <dbReference type="ARBA" id="ARBA00001947"/>
    </source>
</evidence>
<feature type="domain" description="Peptidase M20 dimerisation" evidence="7">
    <location>
        <begin position="166"/>
        <end position="264"/>
    </location>
</feature>
<dbReference type="GO" id="GO:0008777">
    <property type="term" value="F:acetylornithine deacetylase activity"/>
    <property type="evidence" value="ECO:0007669"/>
    <property type="project" value="TreeGrafter"/>
</dbReference>
<proteinExistence type="predicted"/>
<comment type="caution">
    <text evidence="8">The sequence shown here is derived from an EMBL/GenBank/DDBJ whole genome shotgun (WGS) entry which is preliminary data.</text>
</comment>
<keyword evidence="4" id="KW-0862">Zinc</keyword>
<evidence type="ECO:0000259" key="7">
    <source>
        <dbReference type="Pfam" id="PF07687"/>
    </source>
</evidence>
<evidence type="ECO:0000256" key="2">
    <source>
        <dbReference type="ARBA" id="ARBA00022723"/>
    </source>
</evidence>
<dbReference type="AlphaFoldDB" id="A0A1F6G6B6"/>
<keyword evidence="2" id="KW-0479">Metal-binding</keyword>
<dbReference type="GO" id="GO:0046872">
    <property type="term" value="F:metal ion binding"/>
    <property type="evidence" value="ECO:0007669"/>
    <property type="project" value="UniProtKB-KW"/>
</dbReference>
<reference evidence="8 9" key="1">
    <citation type="journal article" date="2016" name="Nat. Commun.">
        <title>Thousands of microbial genomes shed light on interconnected biogeochemical processes in an aquifer system.</title>
        <authorList>
            <person name="Anantharaman K."/>
            <person name="Brown C.T."/>
            <person name="Hug L.A."/>
            <person name="Sharon I."/>
            <person name="Castelle C.J."/>
            <person name="Probst A.J."/>
            <person name="Thomas B.C."/>
            <person name="Singh A."/>
            <person name="Wilkins M.J."/>
            <person name="Karaoz U."/>
            <person name="Brodie E.L."/>
            <person name="Williams K.H."/>
            <person name="Hubbard S.S."/>
            <person name="Banfield J.F."/>
        </authorList>
    </citation>
    <scope>NUCLEOTIDE SEQUENCE [LARGE SCALE GENOMIC DNA]</scope>
</reference>
<dbReference type="Pfam" id="PF01546">
    <property type="entry name" value="Peptidase_M20"/>
    <property type="match status" value="1"/>
</dbReference>
<dbReference type="Proteomes" id="UP000178449">
    <property type="component" value="Unassembled WGS sequence"/>
</dbReference>
<dbReference type="InterPro" id="IPR002933">
    <property type="entry name" value="Peptidase_M20"/>
</dbReference>
<dbReference type="InterPro" id="IPR011650">
    <property type="entry name" value="Peptidase_M20_dimer"/>
</dbReference>
<evidence type="ECO:0000256" key="5">
    <source>
        <dbReference type="ARBA" id="ARBA00023285"/>
    </source>
</evidence>
<accession>A0A1F6G6B6</accession>
<dbReference type="Pfam" id="PF07687">
    <property type="entry name" value="M20_dimer"/>
    <property type="match status" value="1"/>
</dbReference>
<keyword evidence="3" id="KW-0378">Hydrolase</keyword>
<evidence type="ECO:0000256" key="6">
    <source>
        <dbReference type="NCBIfam" id="TIGR01900"/>
    </source>
</evidence>
<gene>
    <name evidence="8" type="ORF">A2527_11050</name>
</gene>
<dbReference type="InterPro" id="IPR050072">
    <property type="entry name" value="Peptidase_M20A"/>
</dbReference>
<keyword evidence="5" id="KW-0170">Cobalt</keyword>
<evidence type="ECO:0000313" key="8">
    <source>
        <dbReference type="EMBL" id="OGG93652.1"/>
    </source>
</evidence>
<evidence type="ECO:0000256" key="3">
    <source>
        <dbReference type="ARBA" id="ARBA00022801"/>
    </source>
</evidence>
<dbReference type="NCBIfam" id="TIGR01900">
    <property type="entry name" value="dapE-gram_pos"/>
    <property type="match status" value="1"/>
</dbReference>
<evidence type="ECO:0000256" key="4">
    <source>
        <dbReference type="ARBA" id="ARBA00022833"/>
    </source>
</evidence>
<dbReference type="PANTHER" id="PTHR43808:SF31">
    <property type="entry name" value="N-ACETYL-L-CITRULLINE DEACETYLASE"/>
    <property type="match status" value="1"/>
</dbReference>
<dbReference type="EC" id="3.5.1.18" evidence="6"/>
<organism evidence="8 9">
    <name type="scientific">Candidatus Lambdaproteobacteria bacterium RIFOXYD2_FULL_50_16</name>
    <dbReference type="NCBI Taxonomy" id="1817772"/>
    <lineage>
        <taxon>Bacteria</taxon>
        <taxon>Pseudomonadati</taxon>
        <taxon>Pseudomonadota</taxon>
        <taxon>Candidatus Lambdaproteobacteria</taxon>
    </lineage>
</organism>
<protein>
    <recommendedName>
        <fullName evidence="6">Succinyl-diaminopimelate desuccinylase</fullName>
        <ecNumber evidence="6">3.5.1.18</ecNumber>
    </recommendedName>
</protein>
<dbReference type="Gene3D" id="3.40.630.10">
    <property type="entry name" value="Zn peptidases"/>
    <property type="match status" value="1"/>
</dbReference>
<dbReference type="STRING" id="1817772.A2527_11050"/>
<dbReference type="GO" id="GO:0009089">
    <property type="term" value="P:lysine biosynthetic process via diaminopimelate"/>
    <property type="evidence" value="ECO:0007669"/>
    <property type="project" value="UniProtKB-UniRule"/>
</dbReference>
<dbReference type="EMBL" id="MFNE01000046">
    <property type="protein sequence ID" value="OGG93652.1"/>
    <property type="molecule type" value="Genomic_DNA"/>
</dbReference>
<dbReference type="Gene3D" id="3.30.70.360">
    <property type="match status" value="1"/>
</dbReference>
<evidence type="ECO:0000313" key="9">
    <source>
        <dbReference type="Proteomes" id="UP000178449"/>
    </source>
</evidence>
<dbReference type="PANTHER" id="PTHR43808">
    <property type="entry name" value="ACETYLORNITHINE DEACETYLASE"/>
    <property type="match status" value="1"/>
</dbReference>
<dbReference type="SUPFAM" id="SSF53187">
    <property type="entry name" value="Zn-dependent exopeptidases"/>
    <property type="match status" value="1"/>
</dbReference>
<dbReference type="InterPro" id="IPR036264">
    <property type="entry name" value="Bact_exopeptidase_dim_dom"/>
</dbReference>
<dbReference type="GO" id="GO:0009014">
    <property type="term" value="F:succinyl-diaminopimelate desuccinylase activity"/>
    <property type="evidence" value="ECO:0007669"/>
    <property type="project" value="UniProtKB-UniRule"/>
</dbReference>
<dbReference type="PROSITE" id="PS00758">
    <property type="entry name" value="ARGE_DAPE_CPG2_1"/>
    <property type="match status" value="1"/>
</dbReference>
<name>A0A1F6G6B6_9PROT</name>
<sequence>MKEMVPLLINLVKTPSETGREQTLSKMIFHRLETLAHFECQFMGLSQVYQTKRNPNKPTLGFFGHLDTVKNQQDKEPYIEGDRLYGCGASDMKGGLAVMIRLMESFKEGNCDYNLVFVYYDREEGAYLDNGLEPVMAKWADELRQIDLAFALEPTDNKVQMGCMGGIHVLVHFLGKSAHSARPWQGENALHKAWPVLKRLSELERQEVDFGGLKFYEVINATQASAMNPRNSIPGKFSLNINYRFAPGKSMEEAKEELRALIGEGPELDFVDQAPSAPVLDKNPMFDRFQALHHLEVESKQAWTDIARLAHYGISGINLGPGRTDQAHQKNEWISLTDLEKGLKLYKQFLFK</sequence>